<evidence type="ECO:0000313" key="2">
    <source>
        <dbReference type="Proteomes" id="UP000436138"/>
    </source>
</evidence>
<dbReference type="KEGG" id="sbro:GQF42_00895"/>
<protein>
    <submittedName>
        <fullName evidence="1">Uncharacterized protein</fullName>
    </submittedName>
</protein>
<dbReference type="Proteomes" id="UP000436138">
    <property type="component" value="Chromosome"/>
</dbReference>
<dbReference type="AlphaFoldDB" id="A0A6I6NG71"/>
<sequence length="95" mass="9935">MNISGAAGTDRHVDAVMAGPGGVMTDQVGVITGDLTVRTVLGADRHTAHVTVQYTGAEEWYTLTGSPAPVPDEDLTAYHQNLLDRIRDGGATEAT</sequence>
<reference evidence="1 2" key="1">
    <citation type="submission" date="2019-12" db="EMBL/GenBank/DDBJ databases">
        <title>Streptomyces sp. strain T44 isolated from rhizosphere soil of Broussonetia papyrifera.</title>
        <authorList>
            <person name="Mo P."/>
        </authorList>
    </citation>
    <scope>NUCLEOTIDE SEQUENCE [LARGE SCALE GENOMIC DNA]</scope>
    <source>
        <strain evidence="1 2">T44</strain>
    </source>
</reference>
<evidence type="ECO:0000313" key="1">
    <source>
        <dbReference type="EMBL" id="QHA09341.1"/>
    </source>
</evidence>
<gene>
    <name evidence="1" type="ORF">GQF42_00895</name>
</gene>
<organism evidence="1 2">
    <name type="scientific">Streptomyces broussonetiae</name>
    <dbReference type="NCBI Taxonomy" id="2686304"/>
    <lineage>
        <taxon>Bacteria</taxon>
        <taxon>Bacillati</taxon>
        <taxon>Actinomycetota</taxon>
        <taxon>Actinomycetes</taxon>
        <taxon>Kitasatosporales</taxon>
        <taxon>Streptomycetaceae</taxon>
        <taxon>Streptomyces</taxon>
    </lineage>
</organism>
<dbReference type="EMBL" id="CP047020">
    <property type="protein sequence ID" value="QHA09341.1"/>
    <property type="molecule type" value="Genomic_DNA"/>
</dbReference>
<accession>A0A6I6NG71</accession>
<keyword evidence="2" id="KW-1185">Reference proteome</keyword>
<proteinExistence type="predicted"/>
<name>A0A6I6NG71_9ACTN</name>